<evidence type="ECO:0000313" key="2">
    <source>
        <dbReference type="Proteomes" id="UP001183226"/>
    </source>
</evidence>
<keyword evidence="2" id="KW-1185">Reference proteome</keyword>
<dbReference type="RefSeq" id="WP_311545414.1">
    <property type="nucleotide sequence ID" value="NZ_JAVREK010000011.1"/>
</dbReference>
<name>A0ABU2KUF1_9ACTN</name>
<protein>
    <submittedName>
        <fullName evidence="1">Uncharacterized protein</fullName>
    </submittedName>
</protein>
<organism evidence="1 2">
    <name type="scientific">Streptomonospora wellingtoniae</name>
    <dbReference type="NCBI Taxonomy" id="3075544"/>
    <lineage>
        <taxon>Bacteria</taxon>
        <taxon>Bacillati</taxon>
        <taxon>Actinomycetota</taxon>
        <taxon>Actinomycetes</taxon>
        <taxon>Streptosporangiales</taxon>
        <taxon>Nocardiopsidaceae</taxon>
        <taxon>Streptomonospora</taxon>
    </lineage>
</organism>
<reference evidence="2" key="1">
    <citation type="submission" date="2023-07" db="EMBL/GenBank/DDBJ databases">
        <title>30 novel species of actinomycetes from the DSMZ collection.</title>
        <authorList>
            <person name="Nouioui I."/>
        </authorList>
    </citation>
    <scope>NUCLEOTIDE SEQUENCE [LARGE SCALE GENOMIC DNA]</scope>
    <source>
        <strain evidence="2">DSM 45055</strain>
    </source>
</reference>
<accession>A0ABU2KUF1</accession>
<sequence>MRIDRITGDELRAAATTEGVTGLYNSAHVARRLPPPYDRELDAAIVNAFDCYGVTATTDQAARIASHFQEDTEDLARCEDCDGLGEHERHDSPDTVECGSCLGRGVLWLNGRPL</sequence>
<comment type="caution">
    <text evidence="1">The sequence shown here is derived from an EMBL/GenBank/DDBJ whole genome shotgun (WGS) entry which is preliminary data.</text>
</comment>
<dbReference type="Proteomes" id="UP001183226">
    <property type="component" value="Unassembled WGS sequence"/>
</dbReference>
<proteinExistence type="predicted"/>
<evidence type="ECO:0000313" key="1">
    <source>
        <dbReference type="EMBL" id="MDT0302930.1"/>
    </source>
</evidence>
<gene>
    <name evidence="1" type="ORF">RM446_12475</name>
</gene>
<dbReference type="EMBL" id="JAVREK010000011">
    <property type="protein sequence ID" value="MDT0302930.1"/>
    <property type="molecule type" value="Genomic_DNA"/>
</dbReference>